<dbReference type="GO" id="GO:0008168">
    <property type="term" value="F:methyltransferase activity"/>
    <property type="evidence" value="ECO:0007669"/>
    <property type="project" value="UniProtKB-KW"/>
</dbReference>
<dbReference type="OMA" id="RTDMAAM"/>
<dbReference type="InterPro" id="IPR052635">
    <property type="entry name" value="Sec_Metab_Biosynth_Reg"/>
</dbReference>
<dbReference type="PROSITE" id="PS50088">
    <property type="entry name" value="ANK_REPEAT"/>
    <property type="match status" value="1"/>
</dbReference>
<sequence length="401" mass="43220">MSGTSSPRSGRPLTTSYADLMKPNEDWRNLPDAAERRKIQNRLAQRAYRRNMRDRTKEVEKLKKQLQQLQEIVSGDASTTPPPEQESASDGRSPTSSEGTPAPRYAEPASVPATTAIDGSRQMSDYMQAWPRAHGPEPLNGLGLVSDGDSPMLFDGTPAYFSQLPISNDVVPELSTASALGRRTRAVTTGVAPSSIQHQTPPRSHSMSTTFSSNCPSPLPWGMNGAEGHESLSMPAGFNMYGNADDLSLYHPESVYSMEDSLAASTAYATSPGSELNSAAGWSTIDKNPITRPGSSSLTSTYMNNVNIGDIPDMPKPLPETTAPLLHFAVAGGNIETLRLLLQRHDVNINGKDNSGYTSLQRAVMCGRTDMAAMLLERGAAVEGDDSWRTHNATPLKVEPC</sequence>
<dbReference type="GO" id="GO:0003700">
    <property type="term" value="F:DNA-binding transcription factor activity"/>
    <property type="evidence" value="ECO:0007669"/>
    <property type="project" value="InterPro"/>
</dbReference>
<accession>A0A1W2TBH9</accession>
<feature type="compositionally biased region" description="Basic and acidic residues" evidence="2">
    <location>
        <begin position="22"/>
        <end position="38"/>
    </location>
</feature>
<reference evidence="3" key="1">
    <citation type="submission" date="2016-03" db="EMBL/GenBank/DDBJ databases">
        <title>Draft genome sequence of Rosellinia necatrix.</title>
        <authorList>
            <person name="Kanematsu S."/>
        </authorList>
    </citation>
    <scope>NUCLEOTIDE SEQUENCE [LARGE SCALE GENOMIC DNA]</scope>
    <source>
        <strain evidence="3">W97</strain>
    </source>
</reference>
<dbReference type="AlphaFoldDB" id="A0A1W2TBH9"/>
<feature type="region of interest" description="Disordered" evidence="2">
    <location>
        <begin position="186"/>
        <end position="213"/>
    </location>
</feature>
<keyword evidence="3" id="KW-0489">Methyltransferase</keyword>
<evidence type="ECO:0000313" key="3">
    <source>
        <dbReference type="EMBL" id="GAP85266.1"/>
    </source>
</evidence>
<dbReference type="Pfam" id="PF12796">
    <property type="entry name" value="Ank_2"/>
    <property type="match status" value="1"/>
</dbReference>
<dbReference type="SUPFAM" id="SSF57959">
    <property type="entry name" value="Leucine zipper domain"/>
    <property type="match status" value="1"/>
</dbReference>
<dbReference type="STRING" id="77044.A0A1W2TBH9"/>
<keyword evidence="3" id="KW-0808">Transferase</keyword>
<dbReference type="EMBL" id="DF977455">
    <property type="protein sequence ID" value="GAP85266.1"/>
    <property type="molecule type" value="Genomic_DNA"/>
</dbReference>
<dbReference type="PANTHER" id="PTHR39607">
    <property type="entry name" value="XANTHOCILLIN BIOSYNTHESIS CLUSTER TRANSCRIPTION FACTOR XANC-RELATED"/>
    <property type="match status" value="1"/>
</dbReference>
<dbReference type="CDD" id="cd14688">
    <property type="entry name" value="bZIP_YAP"/>
    <property type="match status" value="1"/>
</dbReference>
<dbReference type="InterPro" id="IPR036770">
    <property type="entry name" value="Ankyrin_rpt-contain_sf"/>
</dbReference>
<feature type="compositionally biased region" description="Polar residues" evidence="2">
    <location>
        <begin position="191"/>
        <end position="213"/>
    </location>
</feature>
<dbReference type="InterPro" id="IPR046347">
    <property type="entry name" value="bZIP_sf"/>
</dbReference>
<gene>
    <name evidence="3" type="ORF">SAMD00023353_1002600</name>
</gene>
<organism evidence="3">
    <name type="scientific">Rosellinia necatrix</name>
    <name type="common">White root-rot fungus</name>
    <dbReference type="NCBI Taxonomy" id="77044"/>
    <lineage>
        <taxon>Eukaryota</taxon>
        <taxon>Fungi</taxon>
        <taxon>Dikarya</taxon>
        <taxon>Ascomycota</taxon>
        <taxon>Pezizomycotina</taxon>
        <taxon>Sordariomycetes</taxon>
        <taxon>Xylariomycetidae</taxon>
        <taxon>Xylariales</taxon>
        <taxon>Xylariaceae</taxon>
        <taxon>Rosellinia</taxon>
    </lineage>
</organism>
<evidence type="ECO:0000256" key="1">
    <source>
        <dbReference type="PROSITE-ProRule" id="PRU00023"/>
    </source>
</evidence>
<dbReference type="Proteomes" id="UP000054516">
    <property type="component" value="Unassembled WGS sequence"/>
</dbReference>
<dbReference type="SMART" id="SM00248">
    <property type="entry name" value="ANK"/>
    <property type="match status" value="2"/>
</dbReference>
<feature type="compositionally biased region" description="Polar residues" evidence="2">
    <location>
        <begin position="1"/>
        <end position="17"/>
    </location>
</feature>
<dbReference type="InterPro" id="IPR002110">
    <property type="entry name" value="Ankyrin_rpt"/>
</dbReference>
<dbReference type="PANTHER" id="PTHR39607:SF3">
    <property type="entry name" value="BZIP DOMAIN-CONTAINING PROTEIN"/>
    <property type="match status" value="1"/>
</dbReference>
<keyword evidence="4" id="KW-1185">Reference proteome</keyword>
<feature type="region of interest" description="Disordered" evidence="2">
    <location>
        <begin position="1"/>
        <end position="117"/>
    </location>
</feature>
<evidence type="ECO:0000313" key="4">
    <source>
        <dbReference type="Proteomes" id="UP000054516"/>
    </source>
</evidence>
<evidence type="ECO:0000256" key="2">
    <source>
        <dbReference type="SAM" id="MobiDB-lite"/>
    </source>
</evidence>
<keyword evidence="1" id="KW-0040">ANK repeat</keyword>
<dbReference type="PROSITE" id="PS50297">
    <property type="entry name" value="ANK_REP_REGION"/>
    <property type="match status" value="1"/>
</dbReference>
<proteinExistence type="predicted"/>
<name>A0A1W2TBH9_ROSNE</name>
<dbReference type="SUPFAM" id="SSF48403">
    <property type="entry name" value="Ankyrin repeat"/>
    <property type="match status" value="1"/>
</dbReference>
<protein>
    <submittedName>
        <fullName evidence="3">Putative euchromatic histone-lysine N-methyltransferase 1</fullName>
    </submittedName>
</protein>
<dbReference type="GO" id="GO:0032259">
    <property type="term" value="P:methylation"/>
    <property type="evidence" value="ECO:0007669"/>
    <property type="project" value="UniProtKB-KW"/>
</dbReference>
<feature type="compositionally biased region" description="Polar residues" evidence="2">
    <location>
        <begin position="86"/>
        <end position="99"/>
    </location>
</feature>
<feature type="compositionally biased region" description="Basic and acidic residues" evidence="2">
    <location>
        <begin position="51"/>
        <end position="63"/>
    </location>
</feature>
<dbReference type="OrthoDB" id="194358at2759"/>
<dbReference type="Gene3D" id="1.20.5.170">
    <property type="match status" value="1"/>
</dbReference>
<feature type="repeat" description="ANK" evidence="1">
    <location>
        <begin position="355"/>
        <end position="387"/>
    </location>
</feature>
<dbReference type="Gene3D" id="1.25.40.20">
    <property type="entry name" value="Ankyrin repeat-containing domain"/>
    <property type="match status" value="1"/>
</dbReference>